<dbReference type="GO" id="GO:0003676">
    <property type="term" value="F:nucleic acid binding"/>
    <property type="evidence" value="ECO:0007669"/>
    <property type="project" value="InterPro"/>
</dbReference>
<dbReference type="Gene3D" id="3.30.420.10">
    <property type="entry name" value="Ribonuclease H-like superfamily/Ribonuclease H"/>
    <property type="match status" value="1"/>
</dbReference>
<evidence type="ECO:0000259" key="3">
    <source>
        <dbReference type="Pfam" id="PF13966"/>
    </source>
</evidence>
<dbReference type="InterPro" id="IPR026960">
    <property type="entry name" value="RVT-Znf"/>
</dbReference>
<dbReference type="InterPro" id="IPR002156">
    <property type="entry name" value="RNaseH_domain"/>
</dbReference>
<dbReference type="SUPFAM" id="SSF53098">
    <property type="entry name" value="Ribonuclease H-like"/>
    <property type="match status" value="1"/>
</dbReference>
<comment type="caution">
    <text evidence="4">The sequence shown here is derived from an EMBL/GenBank/DDBJ whole genome shotgun (WGS) entry which is preliminary data.</text>
</comment>
<proteinExistence type="predicted"/>
<dbReference type="Gene3D" id="3.60.10.10">
    <property type="entry name" value="Endonuclease/exonuclease/phosphatase"/>
    <property type="match status" value="1"/>
</dbReference>
<dbReference type="InterPro" id="IPR005135">
    <property type="entry name" value="Endo/exonuclease/phosphatase"/>
</dbReference>
<gene>
    <name evidence="4" type="ORF">SO802_025317</name>
</gene>
<dbReference type="InterPro" id="IPR036397">
    <property type="entry name" value="RNaseH_sf"/>
</dbReference>
<feature type="domain" description="RNase H type-1" evidence="2">
    <location>
        <begin position="607"/>
        <end position="728"/>
    </location>
</feature>
<dbReference type="PANTHER" id="PTHR47723:SF19">
    <property type="entry name" value="POLYNUCLEOTIDYL TRANSFERASE, RIBONUCLEASE H-LIKE SUPERFAMILY PROTEIN"/>
    <property type="match status" value="1"/>
</dbReference>
<keyword evidence="5" id="KW-1185">Reference proteome</keyword>
<evidence type="ECO:0000313" key="5">
    <source>
        <dbReference type="Proteomes" id="UP001459277"/>
    </source>
</evidence>
<accession>A0AAW2BYW7</accession>
<feature type="domain" description="Reverse transcriptase zinc-binding" evidence="3">
    <location>
        <begin position="413"/>
        <end position="507"/>
    </location>
</feature>
<dbReference type="GO" id="GO:0004523">
    <property type="term" value="F:RNA-DNA hybrid ribonuclease activity"/>
    <property type="evidence" value="ECO:0007669"/>
    <property type="project" value="InterPro"/>
</dbReference>
<evidence type="ECO:0000313" key="4">
    <source>
        <dbReference type="EMBL" id="KAK9990332.1"/>
    </source>
</evidence>
<dbReference type="CDD" id="cd06222">
    <property type="entry name" value="RNase_H_like"/>
    <property type="match status" value="1"/>
</dbReference>
<dbReference type="InterPro" id="IPR012337">
    <property type="entry name" value="RNaseH-like_sf"/>
</dbReference>
<dbReference type="AlphaFoldDB" id="A0AAW2BYW7"/>
<dbReference type="Pfam" id="PF03372">
    <property type="entry name" value="Exo_endo_phos"/>
    <property type="match status" value="1"/>
</dbReference>
<dbReference type="Pfam" id="PF13966">
    <property type="entry name" value="zf-RVT"/>
    <property type="match status" value="1"/>
</dbReference>
<dbReference type="Proteomes" id="UP001459277">
    <property type="component" value="Unassembled WGS sequence"/>
</dbReference>
<dbReference type="EMBL" id="JAZDWU010000009">
    <property type="protein sequence ID" value="KAK9990332.1"/>
    <property type="molecule type" value="Genomic_DNA"/>
</dbReference>
<reference evidence="4 5" key="1">
    <citation type="submission" date="2024-01" db="EMBL/GenBank/DDBJ databases">
        <title>A telomere-to-telomere, gap-free genome of sweet tea (Lithocarpus litseifolius).</title>
        <authorList>
            <person name="Zhou J."/>
        </authorList>
    </citation>
    <scope>NUCLEOTIDE SEQUENCE [LARGE SCALE GENOMIC DNA]</scope>
    <source>
        <strain evidence="4">Zhou-2022a</strain>
        <tissue evidence="4">Leaf</tissue>
    </source>
</reference>
<dbReference type="InterPro" id="IPR053151">
    <property type="entry name" value="RNase_H-like"/>
</dbReference>
<dbReference type="Pfam" id="PF13456">
    <property type="entry name" value="RVT_3"/>
    <property type="match status" value="1"/>
</dbReference>
<sequence>MNLLLWNCRGLGNPRTENELVRLIQAKDPSVVFIAETWTDEARLDRTLSKINFDQKWVAPRLHRGGGLVLFWKNSINIDVIDSHRYYIDTIINGNTENAWHFTGFYGEPETHRRSEAWSKLRSLNSRLNIPWICGGDFNEIVRQEEKWGGAPRDHNQMQLFRDVIDECRFMDLGYVGPKFTWAKHYVDGHSIRIRLDRCLATNSWFQKFPGTRVHHLSCTSSDHSPLLINLSGLPEPRRKRCFRFEEMWLSDPSCGETVEEVWSSTREPDPSIAILKKVAKCEKELTWWNRHKFGHVRRELEMKKNHLVMAENEAMVSGNNTRVRSLRMEINLLQDRESRMWCQRSRVLWLSKDTMEEATVDCLIDEGTRTWNTTMVDGIFAPQEAEEIKNIPLARHETEDTLYWPWEHDGSYSCKTGYRFLKEDEVGFQVAEDQVHEKGLWKKIWALECPNKVRTLMWRACRNSLPSKCNLVRQTIISEQGCDRCKEENEDVMHALWSCKELDSVWEANNLWSFRNQQHFSNFSELLAWVFDHQRNPSLFAFTIWSVWHQRNQVRTQQPYCPLNHLSQWAHDRYVEFKALKTAPNTSRPERRVRWKPPAQETFKINFDGAIFAEEKCSGLGAIVRDREGLVIAAMATRVPQQLQPIEIEALAASKALVFARELGISEAVLEGDSSLVMSALNSKNPSLAPFGLLIQDSLNVSTCFSKLSYSHTKREGNTVAHSLAQLAVNASNCVIWMEDVPSDVLSVYHADLAGIS</sequence>
<dbReference type="PANTHER" id="PTHR47723">
    <property type="entry name" value="OS05G0353850 PROTEIN"/>
    <property type="match status" value="1"/>
</dbReference>
<feature type="domain" description="Endonuclease/exonuclease/phosphatase" evidence="1">
    <location>
        <begin position="5"/>
        <end position="224"/>
    </location>
</feature>
<evidence type="ECO:0008006" key="6">
    <source>
        <dbReference type="Google" id="ProtNLM"/>
    </source>
</evidence>
<evidence type="ECO:0000259" key="2">
    <source>
        <dbReference type="Pfam" id="PF13456"/>
    </source>
</evidence>
<name>A0AAW2BYW7_9ROSI</name>
<evidence type="ECO:0000259" key="1">
    <source>
        <dbReference type="Pfam" id="PF03372"/>
    </source>
</evidence>
<protein>
    <recommendedName>
        <fullName evidence="6">Reverse transcriptase</fullName>
    </recommendedName>
</protein>
<dbReference type="InterPro" id="IPR044730">
    <property type="entry name" value="RNase_H-like_dom_plant"/>
</dbReference>
<dbReference type="InterPro" id="IPR036691">
    <property type="entry name" value="Endo/exonu/phosph_ase_sf"/>
</dbReference>
<dbReference type="SUPFAM" id="SSF56219">
    <property type="entry name" value="DNase I-like"/>
    <property type="match status" value="1"/>
</dbReference>
<organism evidence="4 5">
    <name type="scientific">Lithocarpus litseifolius</name>
    <dbReference type="NCBI Taxonomy" id="425828"/>
    <lineage>
        <taxon>Eukaryota</taxon>
        <taxon>Viridiplantae</taxon>
        <taxon>Streptophyta</taxon>
        <taxon>Embryophyta</taxon>
        <taxon>Tracheophyta</taxon>
        <taxon>Spermatophyta</taxon>
        <taxon>Magnoliopsida</taxon>
        <taxon>eudicotyledons</taxon>
        <taxon>Gunneridae</taxon>
        <taxon>Pentapetalae</taxon>
        <taxon>rosids</taxon>
        <taxon>fabids</taxon>
        <taxon>Fagales</taxon>
        <taxon>Fagaceae</taxon>
        <taxon>Lithocarpus</taxon>
    </lineage>
</organism>